<dbReference type="Gene3D" id="3.40.50.300">
    <property type="entry name" value="P-loop containing nucleotide triphosphate hydrolases"/>
    <property type="match status" value="1"/>
</dbReference>
<dbReference type="SUPFAM" id="SSF52540">
    <property type="entry name" value="P-loop containing nucleoside triphosphate hydrolases"/>
    <property type="match status" value="1"/>
</dbReference>
<organism evidence="2 3">
    <name type="scientific">Allochromatium warmingii</name>
    <name type="common">Chromatium warmingii</name>
    <dbReference type="NCBI Taxonomy" id="61595"/>
    <lineage>
        <taxon>Bacteria</taxon>
        <taxon>Pseudomonadati</taxon>
        <taxon>Pseudomonadota</taxon>
        <taxon>Gammaproteobacteria</taxon>
        <taxon>Chromatiales</taxon>
        <taxon>Chromatiaceae</taxon>
        <taxon>Allochromatium</taxon>
    </lineage>
</organism>
<dbReference type="OrthoDB" id="9075305at2"/>
<dbReference type="InterPro" id="IPR037359">
    <property type="entry name" value="NST/OST"/>
</dbReference>
<name>A0A1H3JVC8_ALLWA</name>
<evidence type="ECO:0000256" key="1">
    <source>
        <dbReference type="ARBA" id="ARBA00022679"/>
    </source>
</evidence>
<dbReference type="Proteomes" id="UP000198672">
    <property type="component" value="Unassembled WGS sequence"/>
</dbReference>
<accession>A0A1H3JVC8</accession>
<keyword evidence="3" id="KW-1185">Reference proteome</keyword>
<dbReference type="PANTHER" id="PTHR10605">
    <property type="entry name" value="HEPARAN SULFATE SULFOTRANSFERASE"/>
    <property type="match status" value="1"/>
</dbReference>
<dbReference type="InterPro" id="IPR027417">
    <property type="entry name" value="P-loop_NTPase"/>
</dbReference>
<dbReference type="AlphaFoldDB" id="A0A1H3JVC8"/>
<keyword evidence="1 2" id="KW-0808">Transferase</keyword>
<dbReference type="RefSeq" id="WP_091335408.1">
    <property type="nucleotide sequence ID" value="NZ_FNOW01000066.1"/>
</dbReference>
<evidence type="ECO:0000313" key="2">
    <source>
        <dbReference type="EMBL" id="SDY43465.1"/>
    </source>
</evidence>
<sequence length="303" mass="35019">MPGQYFACLGAQKCGTTWLYRFLKNKTSAIMPELKEFHWFDERTGKVQGFHQWYQWRWETRSCALKASGEHFTREDEQLRARSLMSSDDDYKAFFQSYCGVNSGSVSGDITPSYAMLDAEHFGAIKSLFFNAKLIQLLRNPVDRHWSATHHLANKLAALQPGQREAASQPVALNYADYAHLPPLNAEDLALAMLQDPRFRRRSDYHRSYTAARSVFSSTEIKTVFSEHLFSADVVSVCERVSEFLNVEINSAPSLLIKKPAYPAMSRELRKRFFQALKADYQWAQSKFRQIPDTWLRDLRDFS</sequence>
<dbReference type="PANTHER" id="PTHR10605:SF56">
    <property type="entry name" value="BIFUNCTIONAL HEPARAN SULFATE N-DEACETYLASE_N-SULFOTRANSFERASE"/>
    <property type="match status" value="1"/>
</dbReference>
<dbReference type="GO" id="GO:0008146">
    <property type="term" value="F:sulfotransferase activity"/>
    <property type="evidence" value="ECO:0007669"/>
    <property type="project" value="InterPro"/>
</dbReference>
<reference evidence="3" key="1">
    <citation type="submission" date="2016-10" db="EMBL/GenBank/DDBJ databases">
        <authorList>
            <person name="Varghese N."/>
            <person name="Submissions S."/>
        </authorList>
    </citation>
    <scope>NUCLEOTIDE SEQUENCE [LARGE SCALE GENOMIC DNA]</scope>
    <source>
        <strain evidence="3">DSM 173</strain>
    </source>
</reference>
<protein>
    <submittedName>
        <fullName evidence="2">Sulfotransferase family protein</fullName>
    </submittedName>
</protein>
<dbReference type="STRING" id="61595.SAMN05421644_1663"/>
<proteinExistence type="predicted"/>
<evidence type="ECO:0000313" key="3">
    <source>
        <dbReference type="Proteomes" id="UP000198672"/>
    </source>
</evidence>
<dbReference type="Pfam" id="PF13469">
    <property type="entry name" value="Sulfotransfer_3"/>
    <property type="match status" value="1"/>
</dbReference>
<gene>
    <name evidence="2" type="ORF">SAMN05421644_1663</name>
</gene>
<dbReference type="EMBL" id="FNOW01000066">
    <property type="protein sequence ID" value="SDY43465.1"/>
    <property type="molecule type" value="Genomic_DNA"/>
</dbReference>